<evidence type="ECO:0000256" key="1">
    <source>
        <dbReference type="SAM" id="MobiDB-lite"/>
    </source>
</evidence>
<feature type="region of interest" description="Disordered" evidence="1">
    <location>
        <begin position="373"/>
        <end position="397"/>
    </location>
</feature>
<name>A0A9P3Q184_LYOSH</name>
<sequence length="431" mass="45141">MIAAARVAVVVGLRLSSGCLGLLLSTAHHDDLHVVRAHILARPLSVSPSSSSPSCAPDRLSDPLSLLRGNPAQIRQVSALTAAEAGAWTDWVLCSGACGSRRLQDVIPGLHLMLRTRHRRPAPALFEPNALPSSECDPILNVGLFSLPACHPHQPSPTRTSSAGPVPPFPPTTTPFFAPPAAAAKVIVNPGKPRIRTTTPAATRALALVPPYSTGRPVPLHRQRCSHCWSAVYAPARVGVLVKARLCGGATGVGEPLFVVVFAAEVAGAAAADTVVDGEEATVRPEPEEAEDELDVVLPSARTNIGCGSIGIGMSESEVTPPRYGVAGGVGCGVGPGVGFTTTRRGRAGARGGVEGAETWTCTCGAGEEARAAASRSGSSSEDWTVEPRVPQKQRGWGDDTALTWNRYWQPGSLDQRAEERWMMCGWRGKV</sequence>
<dbReference type="AlphaFoldDB" id="A0A9P3Q184"/>
<accession>A0A9P3Q184</accession>
<keyword evidence="4" id="KW-1185">Reference proteome</keyword>
<evidence type="ECO:0000256" key="2">
    <source>
        <dbReference type="SAM" id="SignalP"/>
    </source>
</evidence>
<feature type="signal peptide" evidence="2">
    <location>
        <begin position="1"/>
        <end position="21"/>
    </location>
</feature>
<feature type="compositionally biased region" description="Low complexity" evidence="1">
    <location>
        <begin position="373"/>
        <end position="382"/>
    </location>
</feature>
<dbReference type="EMBL" id="BRPK01000028">
    <property type="protein sequence ID" value="GLB45770.1"/>
    <property type="molecule type" value="Genomic_DNA"/>
</dbReference>
<reference evidence="3" key="1">
    <citation type="submission" date="2022-07" db="EMBL/GenBank/DDBJ databases">
        <title>The genome of Lyophyllum shimeji provides insight into the initial evolution of ectomycorrhizal fungal genome.</title>
        <authorList>
            <person name="Kobayashi Y."/>
            <person name="Shibata T."/>
            <person name="Hirakawa H."/>
            <person name="Shigenobu S."/>
            <person name="Nishiyama T."/>
            <person name="Yamada A."/>
            <person name="Hasebe M."/>
            <person name="Kawaguchi M."/>
        </authorList>
    </citation>
    <scope>NUCLEOTIDE SEQUENCE</scope>
    <source>
        <strain evidence="3">AT787</strain>
    </source>
</reference>
<evidence type="ECO:0000313" key="4">
    <source>
        <dbReference type="Proteomes" id="UP001063166"/>
    </source>
</evidence>
<proteinExistence type="predicted"/>
<keyword evidence="2" id="KW-0732">Signal</keyword>
<gene>
    <name evidence="3" type="ORF">LshimejAT787_2800150</name>
</gene>
<feature type="chain" id="PRO_5040450565" evidence="2">
    <location>
        <begin position="22"/>
        <end position="431"/>
    </location>
</feature>
<organism evidence="3 4">
    <name type="scientific">Lyophyllum shimeji</name>
    <name type="common">Hon-shimeji</name>
    <name type="synonym">Tricholoma shimeji</name>
    <dbReference type="NCBI Taxonomy" id="47721"/>
    <lineage>
        <taxon>Eukaryota</taxon>
        <taxon>Fungi</taxon>
        <taxon>Dikarya</taxon>
        <taxon>Basidiomycota</taxon>
        <taxon>Agaricomycotina</taxon>
        <taxon>Agaricomycetes</taxon>
        <taxon>Agaricomycetidae</taxon>
        <taxon>Agaricales</taxon>
        <taxon>Tricholomatineae</taxon>
        <taxon>Lyophyllaceae</taxon>
        <taxon>Lyophyllum</taxon>
    </lineage>
</organism>
<evidence type="ECO:0000313" key="3">
    <source>
        <dbReference type="EMBL" id="GLB45770.1"/>
    </source>
</evidence>
<comment type="caution">
    <text evidence="3">The sequence shown here is derived from an EMBL/GenBank/DDBJ whole genome shotgun (WGS) entry which is preliminary data.</text>
</comment>
<protein>
    <submittedName>
        <fullName evidence="3">Uncharacterized protein</fullName>
    </submittedName>
</protein>
<dbReference type="Proteomes" id="UP001063166">
    <property type="component" value="Unassembled WGS sequence"/>
</dbReference>